<dbReference type="InterPro" id="IPR029787">
    <property type="entry name" value="Nucleotide_cyclase"/>
</dbReference>
<dbReference type="InterPro" id="IPR035965">
    <property type="entry name" value="PAS-like_dom_sf"/>
</dbReference>
<dbReference type="NCBIfam" id="TIGR00229">
    <property type="entry name" value="sensory_box"/>
    <property type="match status" value="1"/>
</dbReference>
<dbReference type="PROSITE" id="PS50883">
    <property type="entry name" value="EAL"/>
    <property type="match status" value="1"/>
</dbReference>
<dbReference type="PROSITE" id="PS50112">
    <property type="entry name" value="PAS"/>
    <property type="match status" value="2"/>
</dbReference>
<dbReference type="SMART" id="SM00091">
    <property type="entry name" value="PAS"/>
    <property type="match status" value="2"/>
</dbReference>
<gene>
    <name evidence="5" type="ORF">GCM10009533_07290</name>
</gene>
<organism evidence="5 6">
    <name type="scientific">Saccharopolyspora erythraea</name>
    <name type="common">Streptomyces erythraeus</name>
    <dbReference type="NCBI Taxonomy" id="1836"/>
    <lineage>
        <taxon>Bacteria</taxon>
        <taxon>Bacillati</taxon>
        <taxon>Actinomycetota</taxon>
        <taxon>Actinomycetes</taxon>
        <taxon>Pseudonocardiales</taxon>
        <taxon>Pseudonocardiaceae</taxon>
        <taxon>Saccharopolyspora</taxon>
    </lineage>
</organism>
<dbReference type="Pfam" id="PF00563">
    <property type="entry name" value="EAL"/>
    <property type="match status" value="1"/>
</dbReference>
<evidence type="ECO:0008006" key="7">
    <source>
        <dbReference type="Google" id="ProtNLM"/>
    </source>
</evidence>
<name>A0ABP3M109_SACER</name>
<dbReference type="CDD" id="cd00130">
    <property type="entry name" value="PAS"/>
    <property type="match status" value="2"/>
</dbReference>
<dbReference type="SMART" id="SM00052">
    <property type="entry name" value="EAL"/>
    <property type="match status" value="1"/>
</dbReference>
<dbReference type="Gene3D" id="3.20.20.450">
    <property type="entry name" value="EAL domain"/>
    <property type="match status" value="1"/>
</dbReference>
<feature type="region of interest" description="Disordered" evidence="1">
    <location>
        <begin position="190"/>
        <end position="217"/>
    </location>
</feature>
<dbReference type="InterPro" id="IPR001633">
    <property type="entry name" value="EAL_dom"/>
</dbReference>
<evidence type="ECO:0000259" key="3">
    <source>
        <dbReference type="PROSITE" id="PS50883"/>
    </source>
</evidence>
<dbReference type="NCBIfam" id="TIGR00254">
    <property type="entry name" value="GGDEF"/>
    <property type="match status" value="1"/>
</dbReference>
<proteinExistence type="predicted"/>
<dbReference type="Pfam" id="PF00990">
    <property type="entry name" value="GGDEF"/>
    <property type="match status" value="1"/>
</dbReference>
<dbReference type="EMBL" id="BAAAGS010000003">
    <property type="protein sequence ID" value="GAA0510973.1"/>
    <property type="molecule type" value="Genomic_DNA"/>
</dbReference>
<accession>A0ABP3M109</accession>
<dbReference type="SUPFAM" id="SSF141868">
    <property type="entry name" value="EAL domain-like"/>
    <property type="match status" value="1"/>
</dbReference>
<dbReference type="Gene3D" id="3.30.450.20">
    <property type="entry name" value="PAS domain"/>
    <property type="match status" value="2"/>
</dbReference>
<dbReference type="SUPFAM" id="SSF55785">
    <property type="entry name" value="PYP-like sensor domain (PAS domain)"/>
    <property type="match status" value="2"/>
</dbReference>
<dbReference type="InterPro" id="IPR000160">
    <property type="entry name" value="GGDEF_dom"/>
</dbReference>
<keyword evidence="6" id="KW-1185">Reference proteome</keyword>
<evidence type="ECO:0000313" key="5">
    <source>
        <dbReference type="EMBL" id="GAA0510973.1"/>
    </source>
</evidence>
<dbReference type="Pfam" id="PF00989">
    <property type="entry name" value="PAS"/>
    <property type="match status" value="1"/>
</dbReference>
<evidence type="ECO:0000313" key="6">
    <source>
        <dbReference type="Proteomes" id="UP001500729"/>
    </source>
</evidence>
<dbReference type="RefSeq" id="WP_009942840.1">
    <property type="nucleotide sequence ID" value="NZ_BAAAGS010000003.1"/>
</dbReference>
<sequence length="710" mass="77743">MYPEQSGGPHDHGVQASAAKVLAAEDMREYAIFSLDASGRVASWNAGAQRVKGYRSEEIIGKDFSVFYPHELAESGYPQWELEQAAQDGFFIDRGWRVRKDGSRFWAHVVITAQRSPDGVLDGFIKVTRDESTAQVREHSSRRQFTDLFELASTGIALFDDAGRLLDANVALTDLLACPLPQLRDKMDRDFLHPSDEGNGGLLPSTSPLRSPGGVGGPIPHRVLTTSEGEPVLCQVHSKASVDAEGGRSWLAIFHDVTEQVRRTEVLSFQATHDGTTGLLNRRGFEEVLSSLLSPEADGEVAVLFCDLDNFKRVNDALGHEAGDELLAAVADRLTTELPPKCTAARFYADQFVIVCPDVDAVGGSDALTKHVGNVFRMVVPLREWRVHVSASVGSTVVEDHGTSITEILRLAEAAMIENRFRSHGRLQLVQSSSRPAEPHTDQLTLEHHLREALADDRIDLHYQPIIDNDGAVVMAEALLRWSDPELGPVTPDVALGVAERGGLLTGLDRCVLRKALHTSVGLRRPDGRPIAVAVNLSGLHPDRPEFVEEVLAAVDEAGADPENLVLEMVETVLAELGPTPQRAVRRLVDAGVRFAMDDFGTGYSSLARLRELPTQILKLDRLFVGQVCFDPANLGITRAVAELARTMRRQCIAEGVENATQHHLLRAIGIDAYQGYYFSPPLPPDDFRDFLATTPIQTPQTLDPHSPEV</sequence>
<dbReference type="Pfam" id="PF13188">
    <property type="entry name" value="PAS_8"/>
    <property type="match status" value="1"/>
</dbReference>
<dbReference type="PROSITE" id="PS50887">
    <property type="entry name" value="GGDEF"/>
    <property type="match status" value="1"/>
</dbReference>
<dbReference type="InterPro" id="IPR000014">
    <property type="entry name" value="PAS"/>
</dbReference>
<evidence type="ECO:0000259" key="4">
    <source>
        <dbReference type="PROSITE" id="PS50887"/>
    </source>
</evidence>
<dbReference type="CDD" id="cd01948">
    <property type="entry name" value="EAL"/>
    <property type="match status" value="1"/>
</dbReference>
<evidence type="ECO:0000259" key="2">
    <source>
        <dbReference type="PROSITE" id="PS50112"/>
    </source>
</evidence>
<feature type="domain" description="EAL" evidence="3">
    <location>
        <begin position="443"/>
        <end position="696"/>
    </location>
</feature>
<dbReference type="SMART" id="SM00267">
    <property type="entry name" value="GGDEF"/>
    <property type="match status" value="1"/>
</dbReference>
<evidence type="ECO:0000256" key="1">
    <source>
        <dbReference type="SAM" id="MobiDB-lite"/>
    </source>
</evidence>
<dbReference type="InterPro" id="IPR052155">
    <property type="entry name" value="Biofilm_reg_signaling"/>
</dbReference>
<feature type="domain" description="PAS" evidence="2">
    <location>
        <begin position="141"/>
        <end position="196"/>
    </location>
</feature>
<dbReference type="CDD" id="cd01949">
    <property type="entry name" value="GGDEF"/>
    <property type="match status" value="1"/>
</dbReference>
<reference evidence="6" key="1">
    <citation type="journal article" date="2019" name="Int. J. Syst. Evol. Microbiol.">
        <title>The Global Catalogue of Microorganisms (GCM) 10K type strain sequencing project: providing services to taxonomists for standard genome sequencing and annotation.</title>
        <authorList>
            <consortium name="The Broad Institute Genomics Platform"/>
            <consortium name="The Broad Institute Genome Sequencing Center for Infectious Disease"/>
            <person name="Wu L."/>
            <person name="Ma J."/>
        </authorList>
    </citation>
    <scope>NUCLEOTIDE SEQUENCE [LARGE SCALE GENOMIC DNA]</scope>
    <source>
        <strain evidence="6">JCM 10303</strain>
    </source>
</reference>
<dbReference type="InterPro" id="IPR035919">
    <property type="entry name" value="EAL_sf"/>
</dbReference>
<dbReference type="Gene3D" id="3.30.70.270">
    <property type="match status" value="1"/>
</dbReference>
<dbReference type="InterPro" id="IPR043128">
    <property type="entry name" value="Rev_trsase/Diguanyl_cyclase"/>
</dbReference>
<dbReference type="SUPFAM" id="SSF55073">
    <property type="entry name" value="Nucleotide cyclase"/>
    <property type="match status" value="1"/>
</dbReference>
<comment type="caution">
    <text evidence="5">The sequence shown here is derived from an EMBL/GenBank/DDBJ whole genome shotgun (WGS) entry which is preliminary data.</text>
</comment>
<feature type="domain" description="GGDEF" evidence="4">
    <location>
        <begin position="299"/>
        <end position="432"/>
    </location>
</feature>
<dbReference type="Proteomes" id="UP001500729">
    <property type="component" value="Unassembled WGS sequence"/>
</dbReference>
<dbReference type="PANTHER" id="PTHR44757">
    <property type="entry name" value="DIGUANYLATE CYCLASE DGCP"/>
    <property type="match status" value="1"/>
</dbReference>
<protein>
    <recommendedName>
        <fullName evidence="7">Diguanylate cyclase/phosphodiesterase with PAS/PAC sensor(S)</fullName>
    </recommendedName>
</protein>
<feature type="domain" description="PAS" evidence="2">
    <location>
        <begin position="32"/>
        <end position="89"/>
    </location>
</feature>
<dbReference type="PANTHER" id="PTHR44757:SF2">
    <property type="entry name" value="BIOFILM ARCHITECTURE MAINTENANCE PROTEIN MBAA"/>
    <property type="match status" value="1"/>
</dbReference>
<dbReference type="InterPro" id="IPR013767">
    <property type="entry name" value="PAS_fold"/>
</dbReference>